<dbReference type="EMBL" id="LAZR01013668">
    <property type="protein sequence ID" value="KKM20925.1"/>
    <property type="molecule type" value="Genomic_DNA"/>
</dbReference>
<accession>A0A0F9KZB3</accession>
<gene>
    <name evidence="1" type="ORF">LCGC14_1640570</name>
</gene>
<reference evidence="1" key="1">
    <citation type="journal article" date="2015" name="Nature">
        <title>Complex archaea that bridge the gap between prokaryotes and eukaryotes.</title>
        <authorList>
            <person name="Spang A."/>
            <person name="Saw J.H."/>
            <person name="Jorgensen S.L."/>
            <person name="Zaremba-Niedzwiedzka K."/>
            <person name="Martijn J."/>
            <person name="Lind A.E."/>
            <person name="van Eijk R."/>
            <person name="Schleper C."/>
            <person name="Guy L."/>
            <person name="Ettema T.J."/>
        </authorList>
    </citation>
    <scope>NUCLEOTIDE SEQUENCE</scope>
</reference>
<evidence type="ECO:0000313" key="1">
    <source>
        <dbReference type="EMBL" id="KKM20925.1"/>
    </source>
</evidence>
<sequence length="424" mass="50920">MIDSLYKIFNNLKLSWIDSSAEIVKSKEFNDLLSIFPNLKDVFQEGRDKDDDEFQRTIRHIFRLFKIFFLIKSGELFHDTLSPESSNLIREKLLKIHSQNKLIIPIILIYHDIGRLDNKKEHPYYSYLLISSRNMLEPFKLSDNERLLINKVIQYHLLFATIYTGESTFYGIYSLLIDPEFNKLLINKELVSKFIDLLEIFTYIDILGYSYARIYDHYINYYNEINIKLKNILNLWPNKEEALGKAKEYSQEWIEWRIAGALRIFQYVNTKPYLTKEFYFEKIKDSVNMDVKEFNDSFKWDAIKVNYLVNTTKIQVKYGLAILMLLAFGKFFRGPISKNEKISNNLIIFWALLSKEITKRSFNKNDRLWNVHFMGLPNWWKWDRKFKNELNYESLQYIINNSTQELDNIKKEFNLYLDFTSIFI</sequence>
<organism evidence="1">
    <name type="scientific">marine sediment metagenome</name>
    <dbReference type="NCBI Taxonomy" id="412755"/>
    <lineage>
        <taxon>unclassified sequences</taxon>
        <taxon>metagenomes</taxon>
        <taxon>ecological metagenomes</taxon>
    </lineage>
</organism>
<protein>
    <submittedName>
        <fullName evidence="1">Uncharacterized protein</fullName>
    </submittedName>
</protein>
<proteinExistence type="predicted"/>
<comment type="caution">
    <text evidence="1">The sequence shown here is derived from an EMBL/GenBank/DDBJ whole genome shotgun (WGS) entry which is preliminary data.</text>
</comment>
<name>A0A0F9KZB3_9ZZZZ</name>
<dbReference type="AlphaFoldDB" id="A0A0F9KZB3"/>